<proteinExistence type="predicted"/>
<evidence type="ECO:0000313" key="2">
    <source>
        <dbReference type="EMBL" id="QQR92719.1"/>
    </source>
</evidence>
<evidence type="ECO:0000256" key="1">
    <source>
        <dbReference type="SAM" id="MobiDB-lite"/>
    </source>
</evidence>
<dbReference type="AlphaFoldDB" id="A0A7T9I173"/>
<sequence length="220" mass="24774">MTITSPTDARKVMNTIIALWKDPRDPIPSVDTIERALRAKRLRIPSLAVRSILRRTQEALGAYRHQGGAGVTRVFEHEPELVILALQSRFAELYDNHKKARERPAPATPKPVYTPTTLPEKIAKTLAKVEYAAPMTADDVKFLKRIMNAHKKGGDDPLAREIASDLHLQRRISNASDTIQQRRRAAILKARPAIRTEKPTPSPKATRPRTPASRPKKRRP</sequence>
<dbReference type="EMBL" id="CP064981">
    <property type="protein sequence ID" value="QQR92719.1"/>
    <property type="molecule type" value="Genomic_DNA"/>
</dbReference>
<protein>
    <submittedName>
        <fullName evidence="2">Uncharacterized protein</fullName>
    </submittedName>
</protein>
<dbReference type="Proteomes" id="UP000596004">
    <property type="component" value="Chromosome"/>
</dbReference>
<organism evidence="2">
    <name type="scientific">Candidatus Iainarchaeum sp</name>
    <dbReference type="NCBI Taxonomy" id="3101447"/>
    <lineage>
        <taxon>Archaea</taxon>
        <taxon>Candidatus Iainarchaeota</taxon>
        <taxon>Candidatus Iainarchaeia</taxon>
        <taxon>Candidatus Iainarchaeales</taxon>
        <taxon>Candidatus Iainarchaeaceae</taxon>
        <taxon>Candidatus Iainarchaeum</taxon>
    </lineage>
</organism>
<feature type="region of interest" description="Disordered" evidence="1">
    <location>
        <begin position="186"/>
        <end position="220"/>
    </location>
</feature>
<gene>
    <name evidence="2" type="ORF">IPJ89_00540</name>
</gene>
<accession>A0A7T9I173</accession>
<reference evidence="2" key="1">
    <citation type="submission" date="2020-11" db="EMBL/GenBank/DDBJ databases">
        <title>Connecting structure to function with the recovery of over 1000 high-quality activated sludge metagenome-assembled genomes encoding full-length rRNA genes using long-read sequencing.</title>
        <authorList>
            <person name="Singleton C.M."/>
            <person name="Petriglieri F."/>
            <person name="Kristensen J.M."/>
            <person name="Kirkegaard R.H."/>
            <person name="Michaelsen T.Y."/>
            <person name="Andersen M.H."/>
            <person name="Karst S.M."/>
            <person name="Dueholm M.S."/>
            <person name="Nielsen P.H."/>
            <person name="Albertsen M."/>
        </authorList>
    </citation>
    <scope>NUCLEOTIDE SEQUENCE</scope>
    <source>
        <strain evidence="2">Fred_18-Q3-R57-64_BAT3C.431</strain>
    </source>
</reference>
<name>A0A7T9I173_9ARCH</name>